<dbReference type="Proteomes" id="UP001558613">
    <property type="component" value="Unassembled WGS sequence"/>
</dbReference>
<organism evidence="2 3">
    <name type="scientific">Cirrhinus molitorella</name>
    <name type="common">mud carp</name>
    <dbReference type="NCBI Taxonomy" id="172907"/>
    <lineage>
        <taxon>Eukaryota</taxon>
        <taxon>Metazoa</taxon>
        <taxon>Chordata</taxon>
        <taxon>Craniata</taxon>
        <taxon>Vertebrata</taxon>
        <taxon>Euteleostomi</taxon>
        <taxon>Actinopterygii</taxon>
        <taxon>Neopterygii</taxon>
        <taxon>Teleostei</taxon>
        <taxon>Ostariophysi</taxon>
        <taxon>Cypriniformes</taxon>
        <taxon>Cyprinidae</taxon>
        <taxon>Labeoninae</taxon>
        <taxon>Labeonini</taxon>
        <taxon>Cirrhinus</taxon>
    </lineage>
</organism>
<name>A0ABR3LNT7_9TELE</name>
<feature type="signal peptide" evidence="1">
    <location>
        <begin position="1"/>
        <end position="21"/>
    </location>
</feature>
<proteinExistence type="predicted"/>
<evidence type="ECO:0008006" key="4">
    <source>
        <dbReference type="Google" id="ProtNLM"/>
    </source>
</evidence>
<feature type="chain" id="PRO_5045595189" description="Secreted protein" evidence="1">
    <location>
        <begin position="22"/>
        <end position="107"/>
    </location>
</feature>
<dbReference type="EMBL" id="JAYMGO010000020">
    <property type="protein sequence ID" value="KAL1254567.1"/>
    <property type="molecule type" value="Genomic_DNA"/>
</dbReference>
<comment type="caution">
    <text evidence="2">The sequence shown here is derived from an EMBL/GenBank/DDBJ whole genome shotgun (WGS) entry which is preliminary data.</text>
</comment>
<evidence type="ECO:0000313" key="2">
    <source>
        <dbReference type="EMBL" id="KAL1254567.1"/>
    </source>
</evidence>
<evidence type="ECO:0000256" key="1">
    <source>
        <dbReference type="SAM" id="SignalP"/>
    </source>
</evidence>
<keyword evidence="1" id="KW-0732">Signal</keyword>
<protein>
    <recommendedName>
        <fullName evidence="4">Secreted protein</fullName>
    </recommendedName>
</protein>
<keyword evidence="3" id="KW-1185">Reference proteome</keyword>
<gene>
    <name evidence="2" type="ORF">QQF64_016796</name>
</gene>
<sequence>MKKPIELAVFRCVIMFRKVAAACSDRIVPPSLSGTDPCCSRSGTEAPLVRAVQRRERSQRRPLAVINGAAMEKGLFSLCHPLQPPEVTAKKTRPRLLHYNKRKIFFL</sequence>
<reference evidence="2 3" key="1">
    <citation type="submission" date="2023-09" db="EMBL/GenBank/DDBJ databases">
        <authorList>
            <person name="Wang M."/>
        </authorList>
    </citation>
    <scope>NUCLEOTIDE SEQUENCE [LARGE SCALE GENOMIC DNA]</scope>
    <source>
        <strain evidence="2">GT-2023</strain>
        <tissue evidence="2">Liver</tissue>
    </source>
</reference>
<accession>A0ABR3LNT7</accession>
<evidence type="ECO:0000313" key="3">
    <source>
        <dbReference type="Proteomes" id="UP001558613"/>
    </source>
</evidence>